<reference evidence="1" key="1">
    <citation type="journal article" date="2021" name="New Phytol.">
        <title>Evolutionary innovations through gain and loss of genes in the ectomycorrhizal Boletales.</title>
        <authorList>
            <person name="Wu G."/>
            <person name="Miyauchi S."/>
            <person name="Morin E."/>
            <person name="Kuo A."/>
            <person name="Drula E."/>
            <person name="Varga T."/>
            <person name="Kohler A."/>
            <person name="Feng B."/>
            <person name="Cao Y."/>
            <person name="Lipzen A."/>
            <person name="Daum C."/>
            <person name="Hundley H."/>
            <person name="Pangilinan J."/>
            <person name="Johnson J."/>
            <person name="Barry K."/>
            <person name="LaButti K."/>
            <person name="Ng V."/>
            <person name="Ahrendt S."/>
            <person name="Min B."/>
            <person name="Choi I.G."/>
            <person name="Park H."/>
            <person name="Plett J.M."/>
            <person name="Magnuson J."/>
            <person name="Spatafora J.W."/>
            <person name="Nagy L.G."/>
            <person name="Henrissat B."/>
            <person name="Grigoriev I.V."/>
            <person name="Yang Z.L."/>
            <person name="Xu J."/>
            <person name="Martin F.M."/>
        </authorList>
    </citation>
    <scope>NUCLEOTIDE SEQUENCE</scope>
    <source>
        <strain evidence="1">KUC20120723A-06</strain>
    </source>
</reference>
<dbReference type="EMBL" id="MU266345">
    <property type="protein sequence ID" value="KAH7929068.1"/>
    <property type="molecule type" value="Genomic_DNA"/>
</dbReference>
<evidence type="ECO:0000313" key="1">
    <source>
        <dbReference type="EMBL" id="KAH7929068.1"/>
    </source>
</evidence>
<dbReference type="Proteomes" id="UP000790709">
    <property type="component" value="Unassembled WGS sequence"/>
</dbReference>
<keyword evidence="1" id="KW-0489">Methyltransferase</keyword>
<comment type="caution">
    <text evidence="1">The sequence shown here is derived from an EMBL/GenBank/DDBJ whole genome shotgun (WGS) entry which is preliminary data.</text>
</comment>
<evidence type="ECO:0000313" key="2">
    <source>
        <dbReference type="Proteomes" id="UP000790709"/>
    </source>
</evidence>
<proteinExistence type="predicted"/>
<sequence length="219" mass="24532">MDPKETVRQGYDALSLLYREDDADPAQYKAWAARLLEVLPPPPANILDIGCGCGIPISRDLALAGYSVTGVDVSKVQIERAMRLIPQGKFIHADITSDAQLGDIMQSPRHFDAIVALYVLFHIPLDEQATLMKRIAGWIKEGGYCIMTVGIEPWTGEERGWLGSDERVNMWWSQTGVERYRSWATDAGFEIVRDEHVADLVGGGDGHQFLMLRRKFDNL</sequence>
<accession>A0ACB8BW27</accession>
<gene>
    <name evidence="1" type="ORF">BV22DRAFT_1081663</name>
</gene>
<protein>
    <submittedName>
        <fullName evidence="1">S-adenosyl-L-methionine-dependent methyltransferase</fullName>
    </submittedName>
</protein>
<name>A0ACB8BW27_9AGAM</name>
<keyword evidence="2" id="KW-1185">Reference proteome</keyword>
<organism evidence="1 2">
    <name type="scientific">Leucogyrophana mollusca</name>
    <dbReference type="NCBI Taxonomy" id="85980"/>
    <lineage>
        <taxon>Eukaryota</taxon>
        <taxon>Fungi</taxon>
        <taxon>Dikarya</taxon>
        <taxon>Basidiomycota</taxon>
        <taxon>Agaricomycotina</taxon>
        <taxon>Agaricomycetes</taxon>
        <taxon>Agaricomycetidae</taxon>
        <taxon>Boletales</taxon>
        <taxon>Boletales incertae sedis</taxon>
        <taxon>Leucogyrophana</taxon>
    </lineage>
</organism>
<keyword evidence="1" id="KW-0808">Transferase</keyword>